<gene>
    <name evidence="2" type="primary">mscS_1</name>
    <name evidence="2" type="ORF">NCTC6754_01371</name>
</gene>
<keyword evidence="1" id="KW-0407">Ion channel</keyword>
<dbReference type="InterPro" id="IPR011014">
    <property type="entry name" value="MscS_channel_TM-2"/>
</dbReference>
<keyword evidence="1" id="KW-0997">Cell inner membrane</keyword>
<keyword evidence="1" id="KW-0812">Transmembrane</keyword>
<organism evidence="2 3">
    <name type="scientific">Salmonella enterica I</name>
    <dbReference type="NCBI Taxonomy" id="59201"/>
    <lineage>
        <taxon>Bacteria</taxon>
        <taxon>Pseudomonadati</taxon>
        <taxon>Pseudomonadota</taxon>
        <taxon>Gammaproteobacteria</taxon>
        <taxon>Enterobacterales</taxon>
        <taxon>Enterobacteriaceae</taxon>
        <taxon>Salmonella</taxon>
    </lineage>
</organism>
<keyword evidence="1" id="KW-0813">Transport</keyword>
<comment type="similarity">
    <text evidence="1">Belongs to the MscS (TC 1.A.23) family.</text>
</comment>
<dbReference type="AlphaFoldDB" id="A0A3S4K426"/>
<proteinExistence type="inferred from homology"/>
<evidence type="ECO:0000313" key="2">
    <source>
        <dbReference type="EMBL" id="VEB51648.1"/>
    </source>
</evidence>
<keyword evidence="1" id="KW-1133">Transmembrane helix</keyword>
<dbReference type="InterPro" id="IPR008910">
    <property type="entry name" value="MSC_TM_helix"/>
</dbReference>
<keyword evidence="1" id="KW-1003">Cell membrane</keyword>
<protein>
    <recommendedName>
        <fullName evidence="1">Small-conductance mechanosensitive channel</fullName>
    </recommendedName>
</protein>
<dbReference type="InterPro" id="IPR045275">
    <property type="entry name" value="MscS_archaea/bacteria_type"/>
</dbReference>
<reference evidence="2 3" key="1">
    <citation type="submission" date="2018-12" db="EMBL/GenBank/DDBJ databases">
        <authorList>
            <consortium name="Pathogen Informatics"/>
        </authorList>
    </citation>
    <scope>NUCLEOTIDE SEQUENCE [LARGE SCALE GENOMIC DNA]</scope>
    <source>
        <strain evidence="2 3">NCTC6754</strain>
    </source>
</reference>
<keyword evidence="1" id="KW-0406">Ion transport</keyword>
<comment type="subcellular location">
    <subcellularLocation>
        <location evidence="1">Cell inner membrane</location>
        <topology evidence="1">Multi-pass membrane protein</topology>
    </subcellularLocation>
</comment>
<dbReference type="Pfam" id="PF05552">
    <property type="entry name" value="MS_channel_1st_1"/>
    <property type="match status" value="1"/>
</dbReference>
<comment type="subunit">
    <text evidence="1">Homoheptamer.</text>
</comment>
<dbReference type="PANTHER" id="PTHR30221:SF1">
    <property type="entry name" value="SMALL-CONDUCTANCE MECHANOSENSITIVE CHANNEL"/>
    <property type="match status" value="1"/>
</dbReference>
<dbReference type="EMBL" id="LR134190">
    <property type="protein sequence ID" value="VEB51648.1"/>
    <property type="molecule type" value="Genomic_DNA"/>
</dbReference>
<keyword evidence="1" id="KW-0472">Membrane</keyword>
<comment type="function">
    <text evidence="1">Mechanosensitive channel that participates in the regulation of osmotic pressure changes within the cell, opening in response to stretch forces in the membrane lipid bilayer, without the need for other proteins. Contributes to normal resistance to hypoosmotic shock. Forms an ion channel of 1.0 nanosiemens conductance with a slight preference for anions.</text>
</comment>
<dbReference type="PANTHER" id="PTHR30221">
    <property type="entry name" value="SMALL-CONDUCTANCE MECHANOSENSITIVE CHANNEL"/>
    <property type="match status" value="1"/>
</dbReference>
<dbReference type="Proteomes" id="UP000269208">
    <property type="component" value="Chromosome"/>
</dbReference>
<accession>A0A3S4K426</accession>
<dbReference type="GO" id="GO:0005886">
    <property type="term" value="C:plasma membrane"/>
    <property type="evidence" value="ECO:0007669"/>
    <property type="project" value="UniProtKB-SubCell"/>
</dbReference>
<dbReference type="Gene3D" id="1.10.287.1260">
    <property type="match status" value="1"/>
</dbReference>
<evidence type="ECO:0000313" key="3">
    <source>
        <dbReference type="Proteomes" id="UP000269208"/>
    </source>
</evidence>
<dbReference type="SUPFAM" id="SSF82861">
    <property type="entry name" value="Mechanosensitive channel protein MscS (YggB), transmembrane region"/>
    <property type="match status" value="1"/>
</dbReference>
<feature type="transmembrane region" description="Helical" evidence="1">
    <location>
        <begin position="65"/>
        <end position="86"/>
    </location>
</feature>
<feature type="transmembrane region" description="Helical" evidence="1">
    <location>
        <begin position="24"/>
        <end position="45"/>
    </location>
</feature>
<comment type="caution">
    <text evidence="1">Lacks conserved residue(s) required for the propagation of feature annotation.</text>
</comment>
<sequence length="159" mass="18258">MEGFELFPKIKGAIKWMAEHSDSVIHFGWNVVAAIILLFIGKLIARLLSRGLEKLLLRRQVDATIVHFFSALVRYITIAFTAVAALGRVRYRNLLNYCRYRRGGFSHWPGAARVTFQLCRRRTACLPASFPRRGNCTNWPGYRHSRKGPYFLHHSAHCG</sequence>
<dbReference type="GO" id="GO:0008381">
    <property type="term" value="F:mechanosensitive monoatomic ion channel activity"/>
    <property type="evidence" value="ECO:0007669"/>
    <property type="project" value="InterPro"/>
</dbReference>
<name>A0A3S4K426_SALET</name>
<evidence type="ECO:0000256" key="1">
    <source>
        <dbReference type="RuleBase" id="RU369025"/>
    </source>
</evidence>